<feature type="compositionally biased region" description="Pro residues" evidence="1">
    <location>
        <begin position="27"/>
        <end position="53"/>
    </location>
</feature>
<comment type="caution">
    <text evidence="3">The sequence shown here is derived from an EMBL/GenBank/DDBJ whole genome shotgun (WGS) entry which is preliminary data.</text>
</comment>
<dbReference type="Proteomes" id="UP000551327">
    <property type="component" value="Unassembled WGS sequence"/>
</dbReference>
<evidence type="ECO:0000256" key="1">
    <source>
        <dbReference type="SAM" id="MobiDB-lite"/>
    </source>
</evidence>
<organism evidence="3 4">
    <name type="scientific">Novosphingobium piscinae</name>
    <dbReference type="NCBI Taxonomy" id="1507448"/>
    <lineage>
        <taxon>Bacteria</taxon>
        <taxon>Pseudomonadati</taxon>
        <taxon>Pseudomonadota</taxon>
        <taxon>Alphaproteobacteria</taxon>
        <taxon>Sphingomonadales</taxon>
        <taxon>Sphingomonadaceae</taxon>
        <taxon>Novosphingobium</taxon>
    </lineage>
</organism>
<dbReference type="PROSITE" id="PS51257">
    <property type="entry name" value="PROKAR_LIPOPROTEIN"/>
    <property type="match status" value="1"/>
</dbReference>
<evidence type="ECO:0000313" key="4">
    <source>
        <dbReference type="Proteomes" id="UP000551327"/>
    </source>
</evidence>
<dbReference type="EMBL" id="JACLAX010000003">
    <property type="protein sequence ID" value="MBC2668364.1"/>
    <property type="molecule type" value="Genomic_DNA"/>
</dbReference>
<evidence type="ECO:0000313" key="3">
    <source>
        <dbReference type="EMBL" id="MBC2668364.1"/>
    </source>
</evidence>
<dbReference type="AlphaFoldDB" id="A0A7X1FWX3"/>
<keyword evidence="4" id="KW-1185">Reference proteome</keyword>
<dbReference type="RefSeq" id="WP_185678253.1">
    <property type="nucleotide sequence ID" value="NZ_JACLAX010000003.1"/>
</dbReference>
<feature type="chain" id="PRO_5031507949" description="Lipoprotein" evidence="2">
    <location>
        <begin position="28"/>
        <end position="181"/>
    </location>
</feature>
<feature type="signal peptide" evidence="2">
    <location>
        <begin position="1"/>
        <end position="27"/>
    </location>
</feature>
<gene>
    <name evidence="3" type="ORF">H7F53_04295</name>
</gene>
<sequence length="181" mass="18641">MKANRVSLRPLGPLLGLVLLGGCVAPAAPPPPAPPPAAPRPAPPPSPPQPPAPADWRDAAATPGTWRWSADEGRSVARYGVPGAEPVASLSCDAASHAMILWTNRPASEPLPLTVTTTATRRLLTATPLPAGGTAVSLAAGDRLADAIAFSRGRFMVEVAGFPALYLPAWPELGRVAEDCR</sequence>
<protein>
    <recommendedName>
        <fullName evidence="5">Lipoprotein</fullName>
    </recommendedName>
</protein>
<reference evidence="3 4" key="1">
    <citation type="submission" date="2020-08" db="EMBL/GenBank/DDBJ databases">
        <title>The genome sequence of type strain Novosphingobium piscinae KCTC 42194.</title>
        <authorList>
            <person name="Liu Y."/>
        </authorList>
    </citation>
    <scope>NUCLEOTIDE SEQUENCE [LARGE SCALE GENOMIC DNA]</scope>
    <source>
        <strain evidence="3 4">KCTC 42194</strain>
    </source>
</reference>
<name>A0A7X1FWX3_9SPHN</name>
<feature type="region of interest" description="Disordered" evidence="1">
    <location>
        <begin position="25"/>
        <end position="59"/>
    </location>
</feature>
<proteinExistence type="predicted"/>
<accession>A0A7X1FWX3</accession>
<keyword evidence="2" id="KW-0732">Signal</keyword>
<evidence type="ECO:0008006" key="5">
    <source>
        <dbReference type="Google" id="ProtNLM"/>
    </source>
</evidence>
<evidence type="ECO:0000256" key="2">
    <source>
        <dbReference type="SAM" id="SignalP"/>
    </source>
</evidence>